<evidence type="ECO:0000313" key="1">
    <source>
        <dbReference type="EMBL" id="KAF9486442.1"/>
    </source>
</evidence>
<evidence type="ECO:0000313" key="2">
    <source>
        <dbReference type="Proteomes" id="UP000807469"/>
    </source>
</evidence>
<gene>
    <name evidence="1" type="ORF">BDN70DRAFT_846274</name>
</gene>
<accession>A0A9P6D0K5</accession>
<protein>
    <submittedName>
        <fullName evidence="1">Uncharacterized protein</fullName>
    </submittedName>
</protein>
<dbReference type="GO" id="GO:0004525">
    <property type="term" value="F:ribonuclease III activity"/>
    <property type="evidence" value="ECO:0007669"/>
    <property type="project" value="InterPro"/>
</dbReference>
<dbReference type="OrthoDB" id="3353871at2759"/>
<dbReference type="AlphaFoldDB" id="A0A9P6D0K5"/>
<organism evidence="1 2">
    <name type="scientific">Pholiota conissans</name>
    <dbReference type="NCBI Taxonomy" id="109636"/>
    <lineage>
        <taxon>Eukaryota</taxon>
        <taxon>Fungi</taxon>
        <taxon>Dikarya</taxon>
        <taxon>Basidiomycota</taxon>
        <taxon>Agaricomycotina</taxon>
        <taxon>Agaricomycetes</taxon>
        <taxon>Agaricomycetidae</taxon>
        <taxon>Agaricales</taxon>
        <taxon>Agaricineae</taxon>
        <taxon>Strophariaceae</taxon>
        <taxon>Pholiota</taxon>
    </lineage>
</organism>
<comment type="caution">
    <text evidence="1">The sequence shown here is derived from an EMBL/GenBank/DDBJ whole genome shotgun (WGS) entry which is preliminary data.</text>
</comment>
<dbReference type="EMBL" id="MU155130">
    <property type="protein sequence ID" value="KAF9486442.1"/>
    <property type="molecule type" value="Genomic_DNA"/>
</dbReference>
<dbReference type="Gene3D" id="1.10.1520.10">
    <property type="entry name" value="Ribonuclease III domain"/>
    <property type="match status" value="1"/>
</dbReference>
<keyword evidence="2" id="KW-1185">Reference proteome</keyword>
<name>A0A9P6D0K5_9AGAR</name>
<dbReference type="GO" id="GO:0006396">
    <property type="term" value="P:RNA processing"/>
    <property type="evidence" value="ECO:0007669"/>
    <property type="project" value="InterPro"/>
</dbReference>
<sequence>MSTLPPLPQINGDIDLMLDVYTHESLRPMPTTLNDDYGDTFRLQELGQKAFELVVTFHLFNERPLLDKGQITVSNVFLWPRSGPIRSKGQKGCTS</sequence>
<proteinExistence type="predicted"/>
<dbReference type="Proteomes" id="UP000807469">
    <property type="component" value="Unassembled WGS sequence"/>
</dbReference>
<reference evidence="1" key="1">
    <citation type="submission" date="2020-11" db="EMBL/GenBank/DDBJ databases">
        <authorList>
            <consortium name="DOE Joint Genome Institute"/>
            <person name="Ahrendt S."/>
            <person name="Riley R."/>
            <person name="Andreopoulos W."/>
            <person name="Labutti K."/>
            <person name="Pangilinan J."/>
            <person name="Ruiz-Duenas F.J."/>
            <person name="Barrasa J.M."/>
            <person name="Sanchez-Garcia M."/>
            <person name="Camarero S."/>
            <person name="Miyauchi S."/>
            <person name="Serrano A."/>
            <person name="Linde D."/>
            <person name="Babiker R."/>
            <person name="Drula E."/>
            <person name="Ayuso-Fernandez I."/>
            <person name="Pacheco R."/>
            <person name="Padilla G."/>
            <person name="Ferreira P."/>
            <person name="Barriuso J."/>
            <person name="Kellner H."/>
            <person name="Castanera R."/>
            <person name="Alfaro M."/>
            <person name="Ramirez L."/>
            <person name="Pisabarro A.G."/>
            <person name="Kuo A."/>
            <person name="Tritt A."/>
            <person name="Lipzen A."/>
            <person name="He G."/>
            <person name="Yan M."/>
            <person name="Ng V."/>
            <person name="Cullen D."/>
            <person name="Martin F."/>
            <person name="Rosso M.-N."/>
            <person name="Henrissat B."/>
            <person name="Hibbett D."/>
            <person name="Martinez A.T."/>
            <person name="Grigoriev I.V."/>
        </authorList>
    </citation>
    <scope>NUCLEOTIDE SEQUENCE</scope>
    <source>
        <strain evidence="1">CIRM-BRFM 674</strain>
    </source>
</reference>
<dbReference type="InterPro" id="IPR036389">
    <property type="entry name" value="RNase_III_sf"/>
</dbReference>